<comment type="caution">
    <text evidence="1">The sequence shown here is derived from an EMBL/GenBank/DDBJ whole genome shotgun (WGS) entry which is preliminary data.</text>
</comment>
<gene>
    <name evidence="1" type="ORF">Raf01_52420</name>
</gene>
<proteinExistence type="predicted"/>
<evidence type="ECO:0000313" key="2">
    <source>
        <dbReference type="Proteomes" id="UP000642748"/>
    </source>
</evidence>
<accession>A0A8J3QTA5</accession>
<dbReference type="AlphaFoldDB" id="A0A8J3QTA5"/>
<keyword evidence="2" id="KW-1185">Reference proteome</keyword>
<organism evidence="1 2">
    <name type="scientific">Rugosimonospora africana</name>
    <dbReference type="NCBI Taxonomy" id="556532"/>
    <lineage>
        <taxon>Bacteria</taxon>
        <taxon>Bacillati</taxon>
        <taxon>Actinomycetota</taxon>
        <taxon>Actinomycetes</taxon>
        <taxon>Micromonosporales</taxon>
        <taxon>Micromonosporaceae</taxon>
        <taxon>Rugosimonospora</taxon>
    </lineage>
</organism>
<protein>
    <submittedName>
        <fullName evidence="1">Uncharacterized protein</fullName>
    </submittedName>
</protein>
<sequence length="96" mass="10812">MATRWHGVCGIPLVRGAPRASAATPTRGNLTDPQEVDPVISIPYWARRLINRTTRAEAEPPRQLVDPRPVDAFHDKLYDGDAEACDYFKRNPGRWS</sequence>
<dbReference type="EMBL" id="BONZ01000049">
    <property type="protein sequence ID" value="GIH17070.1"/>
    <property type="molecule type" value="Genomic_DNA"/>
</dbReference>
<evidence type="ECO:0000313" key="1">
    <source>
        <dbReference type="EMBL" id="GIH17070.1"/>
    </source>
</evidence>
<dbReference type="Proteomes" id="UP000642748">
    <property type="component" value="Unassembled WGS sequence"/>
</dbReference>
<reference evidence="1" key="1">
    <citation type="submission" date="2021-01" db="EMBL/GenBank/DDBJ databases">
        <title>Whole genome shotgun sequence of Rugosimonospora africana NBRC 104875.</title>
        <authorList>
            <person name="Komaki H."/>
            <person name="Tamura T."/>
        </authorList>
    </citation>
    <scope>NUCLEOTIDE SEQUENCE</scope>
    <source>
        <strain evidence="1">NBRC 104875</strain>
    </source>
</reference>
<name>A0A8J3QTA5_9ACTN</name>